<evidence type="ECO:0000313" key="1">
    <source>
        <dbReference type="EMBL" id="RPB15765.1"/>
    </source>
</evidence>
<reference evidence="1 2" key="1">
    <citation type="journal article" date="2018" name="Nat. Ecol. Evol.">
        <title>Pezizomycetes genomes reveal the molecular basis of ectomycorrhizal truffle lifestyle.</title>
        <authorList>
            <person name="Murat C."/>
            <person name="Payen T."/>
            <person name="Noel B."/>
            <person name="Kuo A."/>
            <person name="Morin E."/>
            <person name="Chen J."/>
            <person name="Kohler A."/>
            <person name="Krizsan K."/>
            <person name="Balestrini R."/>
            <person name="Da Silva C."/>
            <person name="Montanini B."/>
            <person name="Hainaut M."/>
            <person name="Levati E."/>
            <person name="Barry K.W."/>
            <person name="Belfiori B."/>
            <person name="Cichocki N."/>
            <person name="Clum A."/>
            <person name="Dockter R.B."/>
            <person name="Fauchery L."/>
            <person name="Guy J."/>
            <person name="Iotti M."/>
            <person name="Le Tacon F."/>
            <person name="Lindquist E.A."/>
            <person name="Lipzen A."/>
            <person name="Malagnac F."/>
            <person name="Mello A."/>
            <person name="Molinier V."/>
            <person name="Miyauchi S."/>
            <person name="Poulain J."/>
            <person name="Riccioni C."/>
            <person name="Rubini A."/>
            <person name="Sitrit Y."/>
            <person name="Splivallo R."/>
            <person name="Traeger S."/>
            <person name="Wang M."/>
            <person name="Zifcakova L."/>
            <person name="Wipf D."/>
            <person name="Zambonelli A."/>
            <person name="Paolocci F."/>
            <person name="Nowrousian M."/>
            <person name="Ottonello S."/>
            <person name="Baldrian P."/>
            <person name="Spatafora J.W."/>
            <person name="Henrissat B."/>
            <person name="Nagy L.G."/>
            <person name="Aury J.M."/>
            <person name="Wincker P."/>
            <person name="Grigoriev I.V."/>
            <person name="Bonfante P."/>
            <person name="Martin F.M."/>
        </authorList>
    </citation>
    <scope>NUCLEOTIDE SEQUENCE [LARGE SCALE GENOMIC DNA]</scope>
    <source>
        <strain evidence="1 2">CCBAS932</strain>
    </source>
</reference>
<dbReference type="Proteomes" id="UP000277580">
    <property type="component" value="Unassembled WGS sequence"/>
</dbReference>
<dbReference type="EMBL" id="ML119111">
    <property type="protein sequence ID" value="RPB15765.1"/>
    <property type="molecule type" value="Genomic_DNA"/>
</dbReference>
<sequence length="60" mass="6668">MPCPTEIFPRVVMSSQSATCLGGQSFIRSRFQAWDSNASSLKGRVHESRLDGLRGGVWLR</sequence>
<evidence type="ECO:0000313" key="2">
    <source>
        <dbReference type="Proteomes" id="UP000277580"/>
    </source>
</evidence>
<name>A0A3N4LCP4_9PEZI</name>
<dbReference type="InParanoid" id="A0A3N4LCP4"/>
<accession>A0A3N4LCP4</accession>
<proteinExistence type="predicted"/>
<dbReference type="AlphaFoldDB" id="A0A3N4LCP4"/>
<gene>
    <name evidence="1" type="ORF">P167DRAFT_532709</name>
</gene>
<keyword evidence="2" id="KW-1185">Reference proteome</keyword>
<protein>
    <submittedName>
        <fullName evidence="1">Uncharacterized protein</fullName>
    </submittedName>
</protein>
<organism evidence="1 2">
    <name type="scientific">Morchella conica CCBAS932</name>
    <dbReference type="NCBI Taxonomy" id="1392247"/>
    <lineage>
        <taxon>Eukaryota</taxon>
        <taxon>Fungi</taxon>
        <taxon>Dikarya</taxon>
        <taxon>Ascomycota</taxon>
        <taxon>Pezizomycotina</taxon>
        <taxon>Pezizomycetes</taxon>
        <taxon>Pezizales</taxon>
        <taxon>Morchellaceae</taxon>
        <taxon>Morchella</taxon>
    </lineage>
</organism>